<dbReference type="InterPro" id="IPR000408">
    <property type="entry name" value="Reg_chr_condens"/>
</dbReference>
<dbReference type="PROSITE" id="PS50012">
    <property type="entry name" value="RCC1_3"/>
    <property type="match status" value="1"/>
</dbReference>
<dbReference type="SMART" id="SM00256">
    <property type="entry name" value="FBOX"/>
    <property type="match status" value="1"/>
</dbReference>
<dbReference type="Pfam" id="PF12937">
    <property type="entry name" value="F-box-like"/>
    <property type="match status" value="1"/>
</dbReference>
<evidence type="ECO:0000313" key="3">
    <source>
        <dbReference type="Proteomes" id="UP000277577"/>
    </source>
</evidence>
<evidence type="ECO:0000259" key="1">
    <source>
        <dbReference type="PROSITE" id="PS50181"/>
    </source>
</evidence>
<reference evidence="2 3" key="1">
    <citation type="submission" date="2018-12" db="EMBL/GenBank/DDBJ databases">
        <authorList>
            <consortium name="Pathogen Informatics"/>
        </authorList>
    </citation>
    <scope>NUCLEOTIDE SEQUENCE [LARGE SCALE GENOMIC DNA]</scope>
    <source>
        <strain evidence="2 3">NCTC11976</strain>
    </source>
</reference>
<protein>
    <submittedName>
        <fullName evidence="2">Regulator of chromosome condensation (RCC1) repeat</fullName>
    </submittedName>
</protein>
<dbReference type="EMBL" id="LR134173">
    <property type="protein sequence ID" value="VEB37135.1"/>
    <property type="molecule type" value="Genomic_DNA"/>
</dbReference>
<sequence>MGESRLEVDLQQLTTLPEEVLFQVLDNLTITEIIKLKKVSKAIKKLASDYLFEELKIKEVHCGQDFTLILLNHGRVLAIGSNLRGQLGLGQDIKQVSELTEITALRERVTHIATGFTHAIFLGESGKVYGLGRNEEKQIAPDSDALSIYVPTPIEVQATVKNVFAQDHTSALIFTGDSPDKAFKIIGNPLKAYVLKHIKVFLSDWLATPSSDLEVADIAVNNQQQCALLLTTNGEVYVYGNNESGLLGLNPENVLVNTWTKLPDVKAKQIKTTALGCFILTHDNLLLASGSNTKGQLGPIKEFKGFMKIASDVKYFDAADHHTLYVDSQNKLFLLGAMKIDDQELRMVEKGILPIQGSSKPSTEKIRALVNHFFIKQPDYPKPSQDQSNNDFSP</sequence>
<dbReference type="PANTHER" id="PTHR45982">
    <property type="entry name" value="REGULATOR OF CHROMOSOME CONDENSATION"/>
    <property type="match status" value="1"/>
</dbReference>
<dbReference type="PANTHER" id="PTHR45982:SF11">
    <property type="entry name" value="E3 UBIQUITIN-PROTEIN LIGASE HERC1 ISOFORM X1-RELATED"/>
    <property type="match status" value="1"/>
</dbReference>
<accession>A0ABY6T6N7</accession>
<gene>
    <name evidence="2" type="ORF">NCTC11976_02062</name>
</gene>
<organism evidence="2 3">
    <name type="scientific">Legionella cherrii</name>
    <dbReference type="NCBI Taxonomy" id="28084"/>
    <lineage>
        <taxon>Bacteria</taxon>
        <taxon>Pseudomonadati</taxon>
        <taxon>Pseudomonadota</taxon>
        <taxon>Gammaproteobacteria</taxon>
        <taxon>Legionellales</taxon>
        <taxon>Legionellaceae</taxon>
        <taxon>Legionella</taxon>
    </lineage>
</organism>
<dbReference type="Proteomes" id="UP000277577">
    <property type="component" value="Chromosome"/>
</dbReference>
<dbReference type="InterPro" id="IPR009091">
    <property type="entry name" value="RCC1/BLIP-II"/>
</dbReference>
<dbReference type="SUPFAM" id="SSF50985">
    <property type="entry name" value="RCC1/BLIP-II"/>
    <property type="match status" value="1"/>
</dbReference>
<dbReference type="Pfam" id="PF13540">
    <property type="entry name" value="RCC1_2"/>
    <property type="match status" value="1"/>
</dbReference>
<proteinExistence type="predicted"/>
<dbReference type="InterPro" id="IPR001810">
    <property type="entry name" value="F-box_dom"/>
</dbReference>
<dbReference type="SUPFAM" id="SSF81383">
    <property type="entry name" value="F-box domain"/>
    <property type="match status" value="1"/>
</dbReference>
<dbReference type="InterPro" id="IPR051553">
    <property type="entry name" value="Ran_GTPase-activating"/>
</dbReference>
<dbReference type="PRINTS" id="PR00633">
    <property type="entry name" value="RCCNDNSATION"/>
</dbReference>
<feature type="domain" description="F-box" evidence="1">
    <location>
        <begin position="10"/>
        <end position="55"/>
    </location>
</feature>
<dbReference type="InterPro" id="IPR036047">
    <property type="entry name" value="F-box-like_dom_sf"/>
</dbReference>
<dbReference type="PROSITE" id="PS50181">
    <property type="entry name" value="FBOX"/>
    <property type="match status" value="1"/>
</dbReference>
<evidence type="ECO:0000313" key="2">
    <source>
        <dbReference type="EMBL" id="VEB37135.1"/>
    </source>
</evidence>
<dbReference type="Gene3D" id="2.130.10.30">
    <property type="entry name" value="Regulator of chromosome condensation 1/beta-lactamase-inhibitor protein II"/>
    <property type="match status" value="2"/>
</dbReference>
<keyword evidence="3" id="KW-1185">Reference proteome</keyword>
<dbReference type="RefSeq" id="WP_126325176.1">
    <property type="nucleotide sequence ID" value="NZ_CAAAIT010000008.1"/>
</dbReference>
<name>A0ABY6T6N7_9GAMM</name>